<dbReference type="Pfam" id="PF03602">
    <property type="entry name" value="Cons_hypoth95"/>
    <property type="match status" value="1"/>
</dbReference>
<dbReference type="NCBIfam" id="TIGR00095">
    <property type="entry name" value="16S rRNA (guanine(966)-N(2))-methyltransferase RsmD"/>
    <property type="match status" value="1"/>
</dbReference>
<name>A0A6J6EUB8_9ZZZZ</name>
<dbReference type="GO" id="GO:0008168">
    <property type="term" value="F:methyltransferase activity"/>
    <property type="evidence" value="ECO:0007669"/>
    <property type="project" value="UniProtKB-KW"/>
</dbReference>
<gene>
    <name evidence="3" type="ORF">UFOPK1747_00513</name>
</gene>
<dbReference type="EMBL" id="CAEZTV010000061">
    <property type="protein sequence ID" value="CAB4580160.1"/>
    <property type="molecule type" value="Genomic_DNA"/>
</dbReference>
<evidence type="ECO:0000313" key="3">
    <source>
        <dbReference type="EMBL" id="CAB4580160.1"/>
    </source>
</evidence>
<dbReference type="GO" id="GO:0031167">
    <property type="term" value="P:rRNA methylation"/>
    <property type="evidence" value="ECO:0007669"/>
    <property type="project" value="InterPro"/>
</dbReference>
<dbReference type="CDD" id="cd02440">
    <property type="entry name" value="AdoMet_MTases"/>
    <property type="match status" value="1"/>
</dbReference>
<proteinExistence type="predicted"/>
<dbReference type="PIRSF" id="PIRSF004553">
    <property type="entry name" value="CHP00095"/>
    <property type="match status" value="1"/>
</dbReference>
<organism evidence="3">
    <name type="scientific">freshwater metagenome</name>
    <dbReference type="NCBI Taxonomy" id="449393"/>
    <lineage>
        <taxon>unclassified sequences</taxon>
        <taxon>metagenomes</taxon>
        <taxon>ecological metagenomes</taxon>
    </lineage>
</organism>
<dbReference type="GO" id="GO:0003676">
    <property type="term" value="F:nucleic acid binding"/>
    <property type="evidence" value="ECO:0007669"/>
    <property type="project" value="InterPro"/>
</dbReference>
<dbReference type="InterPro" id="IPR029063">
    <property type="entry name" value="SAM-dependent_MTases_sf"/>
</dbReference>
<dbReference type="PANTHER" id="PTHR43542">
    <property type="entry name" value="METHYLTRANSFERASE"/>
    <property type="match status" value="1"/>
</dbReference>
<dbReference type="Gene3D" id="3.40.50.150">
    <property type="entry name" value="Vaccinia Virus protein VP39"/>
    <property type="match status" value="1"/>
</dbReference>
<dbReference type="AlphaFoldDB" id="A0A6J6EUB8"/>
<sequence length="191" mass="20857">MSMRIIAGVGKGRKLFSPPSITRPTSDRAREGLFSSLISTFGTLDGLHFLDLFAGSGAVGVEALSRGAGLVESIESNSESAQVCEKNFELLLNQPNLGKFKVHETTTFEYINHLANKQFDIIFLDPPYDVTNIEIEKILKKILSNNLLGKFGVIAIERDAKGAAFTWPNGLQEVKVRSYGQGAIHYGSHAD</sequence>
<accession>A0A6J6EUB8</accession>
<dbReference type="InterPro" id="IPR002052">
    <property type="entry name" value="DNA_methylase_N6_adenine_CS"/>
</dbReference>
<protein>
    <submittedName>
        <fullName evidence="3">Unannotated protein</fullName>
    </submittedName>
</protein>
<dbReference type="PANTHER" id="PTHR43542:SF1">
    <property type="entry name" value="METHYLTRANSFERASE"/>
    <property type="match status" value="1"/>
</dbReference>
<keyword evidence="2" id="KW-0808">Transferase</keyword>
<keyword evidence="1" id="KW-0489">Methyltransferase</keyword>
<dbReference type="InterPro" id="IPR004398">
    <property type="entry name" value="RNA_MeTrfase_RsmD"/>
</dbReference>
<evidence type="ECO:0000256" key="1">
    <source>
        <dbReference type="ARBA" id="ARBA00022603"/>
    </source>
</evidence>
<dbReference type="SUPFAM" id="SSF53335">
    <property type="entry name" value="S-adenosyl-L-methionine-dependent methyltransferases"/>
    <property type="match status" value="1"/>
</dbReference>
<evidence type="ECO:0000256" key="2">
    <source>
        <dbReference type="ARBA" id="ARBA00022679"/>
    </source>
</evidence>
<dbReference type="PROSITE" id="PS00092">
    <property type="entry name" value="N6_MTASE"/>
    <property type="match status" value="1"/>
</dbReference>
<reference evidence="3" key="1">
    <citation type="submission" date="2020-05" db="EMBL/GenBank/DDBJ databases">
        <authorList>
            <person name="Chiriac C."/>
            <person name="Salcher M."/>
            <person name="Ghai R."/>
            <person name="Kavagutti S V."/>
        </authorList>
    </citation>
    <scope>NUCLEOTIDE SEQUENCE</scope>
</reference>